<feature type="binding site" evidence="5">
    <location>
        <position position="125"/>
    </location>
    <ligand>
        <name>substrate</name>
    </ligand>
</feature>
<evidence type="ECO:0000256" key="3">
    <source>
        <dbReference type="PIRNR" id="PIRNR024851"/>
    </source>
</evidence>
<feature type="domain" description="Scytalone dehydratase-like" evidence="6">
    <location>
        <begin position="4"/>
        <end position="161"/>
    </location>
</feature>
<sequence length="166" mass="19394">MAANISFEEFQGVQTALFEWAESYDTKDWARLHKILAPELRVDYRAILGKIWESMPSEEFVTMMSHENVLGSPTLKTQHFVGASVYERVTDTEIIGYHQMRVPHQKYKDAELSEIEEKGHAHGYNQHWYKKIDNTWKFAGLSPKVRWTEHGFEKIALQGRNHVSEN</sequence>
<dbReference type="GO" id="GO:0006582">
    <property type="term" value="P:melanin metabolic process"/>
    <property type="evidence" value="ECO:0007669"/>
    <property type="project" value="InterPro"/>
</dbReference>
<keyword evidence="2 3" id="KW-0456">Lyase</keyword>
<evidence type="ECO:0000259" key="6">
    <source>
        <dbReference type="Pfam" id="PF02982"/>
    </source>
</evidence>
<comment type="similarity">
    <text evidence="1 3">Belongs to the scytalone dehydratase family.</text>
</comment>
<dbReference type="SUPFAM" id="SSF54427">
    <property type="entry name" value="NTF2-like"/>
    <property type="match status" value="1"/>
</dbReference>
<dbReference type="OrthoDB" id="5281072at2759"/>
<feature type="binding site" evidence="5">
    <location>
        <position position="44"/>
    </location>
    <ligand>
        <name>substrate</name>
    </ligand>
</feature>
<dbReference type="InterPro" id="IPR049884">
    <property type="entry name" value="Scytalone_dh"/>
</dbReference>
<keyword evidence="8" id="KW-1185">Reference proteome</keyword>
<evidence type="ECO:0000256" key="5">
    <source>
        <dbReference type="PIRSR" id="PIRSR024851-51"/>
    </source>
</evidence>
<accession>A0A9P9IU29</accession>
<gene>
    <name evidence="7" type="ORF">EDB81DRAFT_845588</name>
</gene>
<feature type="active site" evidence="4">
    <location>
        <position position="79"/>
    </location>
</feature>
<evidence type="ECO:0000313" key="8">
    <source>
        <dbReference type="Proteomes" id="UP000738349"/>
    </source>
</evidence>
<dbReference type="Gene3D" id="3.10.450.50">
    <property type="match status" value="1"/>
</dbReference>
<evidence type="ECO:0000256" key="1">
    <source>
        <dbReference type="ARBA" id="ARBA00008584"/>
    </source>
</evidence>
<dbReference type="PIRSF" id="PIRSF024851">
    <property type="entry name" value="SCD1"/>
    <property type="match status" value="1"/>
</dbReference>
<protein>
    <submittedName>
        <fullName evidence="7">Scytalone dehydratase</fullName>
    </submittedName>
</protein>
<dbReference type="InterPro" id="IPR032710">
    <property type="entry name" value="NTF2-like_dom_sf"/>
</dbReference>
<dbReference type="GO" id="GO:0030411">
    <property type="term" value="F:scytalone dehydratase activity"/>
    <property type="evidence" value="ECO:0007669"/>
    <property type="project" value="InterPro"/>
</dbReference>
<dbReference type="Proteomes" id="UP000738349">
    <property type="component" value="Unassembled WGS sequence"/>
</dbReference>
<dbReference type="EMBL" id="JAGMUV010000017">
    <property type="protein sequence ID" value="KAH7130969.1"/>
    <property type="molecule type" value="Genomic_DNA"/>
</dbReference>
<evidence type="ECO:0000256" key="4">
    <source>
        <dbReference type="PIRSR" id="PIRSR024851-50"/>
    </source>
</evidence>
<dbReference type="AlphaFoldDB" id="A0A9P9IU29"/>
<dbReference type="InterPro" id="IPR004235">
    <property type="entry name" value="Scytalone_dehydratase"/>
</dbReference>
<organism evidence="7 8">
    <name type="scientific">Dactylonectria macrodidyma</name>
    <dbReference type="NCBI Taxonomy" id="307937"/>
    <lineage>
        <taxon>Eukaryota</taxon>
        <taxon>Fungi</taxon>
        <taxon>Dikarya</taxon>
        <taxon>Ascomycota</taxon>
        <taxon>Pezizomycotina</taxon>
        <taxon>Sordariomycetes</taxon>
        <taxon>Hypocreomycetidae</taxon>
        <taxon>Hypocreales</taxon>
        <taxon>Nectriaceae</taxon>
        <taxon>Dactylonectria</taxon>
    </lineage>
</organism>
<feature type="binding site" evidence="5">
    <location>
        <position position="24"/>
    </location>
    <ligand>
        <name>substrate</name>
    </ligand>
</feature>
<comment type="caution">
    <text evidence="7">The sequence shown here is derived from an EMBL/GenBank/DDBJ whole genome shotgun (WGS) entry which is preliminary data.</text>
</comment>
<evidence type="ECO:0000313" key="7">
    <source>
        <dbReference type="EMBL" id="KAH7130969.1"/>
    </source>
</evidence>
<name>A0A9P9IU29_9HYPO</name>
<evidence type="ECO:0000256" key="2">
    <source>
        <dbReference type="ARBA" id="ARBA00023239"/>
    </source>
</evidence>
<proteinExistence type="inferred from homology"/>
<dbReference type="Pfam" id="PF02982">
    <property type="entry name" value="Scytalone_dh"/>
    <property type="match status" value="1"/>
</dbReference>
<reference evidence="7" key="1">
    <citation type="journal article" date="2021" name="Nat. Commun.">
        <title>Genetic determinants of endophytism in the Arabidopsis root mycobiome.</title>
        <authorList>
            <person name="Mesny F."/>
            <person name="Miyauchi S."/>
            <person name="Thiergart T."/>
            <person name="Pickel B."/>
            <person name="Atanasova L."/>
            <person name="Karlsson M."/>
            <person name="Huettel B."/>
            <person name="Barry K.W."/>
            <person name="Haridas S."/>
            <person name="Chen C."/>
            <person name="Bauer D."/>
            <person name="Andreopoulos W."/>
            <person name="Pangilinan J."/>
            <person name="LaButti K."/>
            <person name="Riley R."/>
            <person name="Lipzen A."/>
            <person name="Clum A."/>
            <person name="Drula E."/>
            <person name="Henrissat B."/>
            <person name="Kohler A."/>
            <person name="Grigoriev I.V."/>
            <person name="Martin F.M."/>
            <person name="Hacquard S."/>
        </authorList>
    </citation>
    <scope>NUCLEOTIDE SEQUENCE</scope>
    <source>
        <strain evidence="7">MPI-CAGE-AT-0147</strain>
    </source>
</reference>
<feature type="active site" evidence="4">
    <location>
        <position position="104"/>
    </location>
</feature>